<dbReference type="Pfam" id="PF00884">
    <property type="entry name" value="Sulfatase"/>
    <property type="match status" value="1"/>
</dbReference>
<keyword evidence="4" id="KW-0732">Signal</keyword>
<dbReference type="Gene3D" id="3.30.1120.10">
    <property type="match status" value="1"/>
</dbReference>
<evidence type="ECO:0000256" key="6">
    <source>
        <dbReference type="ARBA" id="ARBA00022837"/>
    </source>
</evidence>
<reference evidence="9" key="1">
    <citation type="submission" date="2017-04" db="EMBL/GenBank/DDBJ databases">
        <title>Comparative genomics and description of representatives of a novel lineage of planctomycetes thriving in anoxic sediments.</title>
        <authorList>
            <person name="Spring S."/>
            <person name="Bunk B."/>
            <person name="Sproer C."/>
        </authorList>
    </citation>
    <scope>NUCLEOTIDE SEQUENCE [LARGE SCALE GENOMIC DNA]</scope>
    <source>
        <strain evidence="9">ST-PulAB-D4</strain>
    </source>
</reference>
<evidence type="ECO:0000256" key="1">
    <source>
        <dbReference type="ARBA" id="ARBA00001913"/>
    </source>
</evidence>
<dbReference type="RefSeq" id="WP_085754874.1">
    <property type="nucleotide sequence ID" value="NZ_CP021023.1"/>
</dbReference>
<dbReference type="InterPro" id="IPR017850">
    <property type="entry name" value="Alkaline_phosphatase_core_sf"/>
</dbReference>
<dbReference type="InterPro" id="IPR000917">
    <property type="entry name" value="Sulfatase_N"/>
</dbReference>
<dbReference type="AlphaFoldDB" id="A0A1W6LK34"/>
<evidence type="ECO:0000256" key="2">
    <source>
        <dbReference type="ARBA" id="ARBA00008779"/>
    </source>
</evidence>
<dbReference type="GO" id="GO:0004065">
    <property type="term" value="F:arylsulfatase activity"/>
    <property type="evidence" value="ECO:0007669"/>
    <property type="project" value="UniProtKB-EC"/>
</dbReference>
<dbReference type="PANTHER" id="PTHR42693">
    <property type="entry name" value="ARYLSULFATASE FAMILY MEMBER"/>
    <property type="match status" value="1"/>
</dbReference>
<dbReference type="PROSITE" id="PS51318">
    <property type="entry name" value="TAT"/>
    <property type="match status" value="1"/>
</dbReference>
<feature type="domain" description="Sulfatase N-terminal" evidence="7">
    <location>
        <begin position="45"/>
        <end position="384"/>
    </location>
</feature>
<evidence type="ECO:0000256" key="4">
    <source>
        <dbReference type="ARBA" id="ARBA00022729"/>
    </source>
</evidence>
<dbReference type="PROSITE" id="PS51257">
    <property type="entry name" value="PROKAR_LIPOPROTEIN"/>
    <property type="match status" value="1"/>
</dbReference>
<organism evidence="8 9">
    <name type="scientific">Sedimentisphaera salicampi</name>
    <dbReference type="NCBI Taxonomy" id="1941349"/>
    <lineage>
        <taxon>Bacteria</taxon>
        <taxon>Pseudomonadati</taxon>
        <taxon>Planctomycetota</taxon>
        <taxon>Phycisphaerae</taxon>
        <taxon>Sedimentisphaerales</taxon>
        <taxon>Sedimentisphaeraceae</taxon>
        <taxon>Sedimentisphaera</taxon>
    </lineage>
</organism>
<keyword evidence="3" id="KW-0479">Metal-binding</keyword>
<dbReference type="InterPro" id="IPR024607">
    <property type="entry name" value="Sulfatase_CS"/>
</dbReference>
<dbReference type="EMBL" id="CP021023">
    <property type="protein sequence ID" value="ARN56160.1"/>
    <property type="molecule type" value="Genomic_DNA"/>
</dbReference>
<keyword evidence="9" id="KW-1185">Reference proteome</keyword>
<evidence type="ECO:0000256" key="3">
    <source>
        <dbReference type="ARBA" id="ARBA00022723"/>
    </source>
</evidence>
<dbReference type="EC" id="3.1.6.1" evidence="8"/>
<proteinExistence type="inferred from homology"/>
<evidence type="ECO:0000313" key="8">
    <source>
        <dbReference type="EMBL" id="ARN56160.1"/>
    </source>
</evidence>
<keyword evidence="5 8" id="KW-0378">Hydrolase</keyword>
<protein>
    <submittedName>
        <fullName evidence="8">Arylsulfatase</fullName>
        <ecNumber evidence="8">3.1.6.1</ecNumber>
    </submittedName>
</protein>
<dbReference type="STRING" id="1941349.STSP1_00533"/>
<dbReference type="PROSITE" id="PS00523">
    <property type="entry name" value="SULFATASE_1"/>
    <property type="match status" value="1"/>
</dbReference>
<dbReference type="Gene3D" id="3.40.720.10">
    <property type="entry name" value="Alkaline Phosphatase, subunit A"/>
    <property type="match status" value="1"/>
</dbReference>
<evidence type="ECO:0000259" key="7">
    <source>
        <dbReference type="Pfam" id="PF00884"/>
    </source>
</evidence>
<keyword evidence="6" id="KW-0106">Calcium</keyword>
<dbReference type="Proteomes" id="UP000193334">
    <property type="component" value="Chromosome"/>
</dbReference>
<dbReference type="SUPFAM" id="SSF53649">
    <property type="entry name" value="Alkaline phosphatase-like"/>
    <property type="match status" value="1"/>
</dbReference>
<name>A0A1W6LK34_9BACT</name>
<evidence type="ECO:0000256" key="5">
    <source>
        <dbReference type="ARBA" id="ARBA00022801"/>
    </source>
</evidence>
<comment type="cofactor">
    <cofactor evidence="1">
        <name>Ca(2+)</name>
        <dbReference type="ChEBI" id="CHEBI:29108"/>
    </cofactor>
</comment>
<sequence length="499" mass="55523">MKKNCDSLSRRSFLKGTGLLVSAVFSGGGCVGGNSLCKKTSRQTNVIIVLADDLGWGDLGCYGSDFIETPNIDKLASEGMKFTENYAPAPVCSPTRAALLTGQYPARVGILDYLRPEDGGLSRDYVTVAEMLKRNDYATGMIGKWHLTGYAYHGAKDEVRAVDHGFDEELVTEIKGVGNGANYYPYVFRDQEISWTSVTEKKLPGEEYLVDRMNFEAVNFIERHKDEPFFLYLSHFAPHTIVNGRKDLVEKYRKKHKPGKSGRENCYICQDAGLEGDPLNHWAVDHNPHLAAMIENVDEGVGKIVQKLDELRLAKDTIVIFTSDNGGESNITTNAHLRKGKSSLYEGGIRVPLVVRWPSFVKADTVSDSFVNIMDFYPTILDAVSINPDPKHKVDGISFLPVLKDPTVPGRDVMYWHYPLDKPHFLGGVSAGAIRKGKWKLIEFFVTGKVELYDLEADEGEQNNLAAKHPEKVKELLDMLAKWRSEVGAEVPKGQISSK</sequence>
<evidence type="ECO:0000313" key="9">
    <source>
        <dbReference type="Proteomes" id="UP000193334"/>
    </source>
</evidence>
<accession>A0A1W6LK34</accession>
<comment type="similarity">
    <text evidence="2">Belongs to the sulfatase family.</text>
</comment>
<gene>
    <name evidence="8" type="primary">atsA_5</name>
    <name evidence="8" type="ORF">STSP1_00533</name>
</gene>
<dbReference type="CDD" id="cd16144">
    <property type="entry name" value="ARS_like"/>
    <property type="match status" value="1"/>
</dbReference>
<dbReference type="KEGG" id="pbp:STSP1_00533"/>
<dbReference type="InterPro" id="IPR050738">
    <property type="entry name" value="Sulfatase"/>
</dbReference>
<dbReference type="InterPro" id="IPR006311">
    <property type="entry name" value="TAT_signal"/>
</dbReference>
<dbReference type="GO" id="GO:0046872">
    <property type="term" value="F:metal ion binding"/>
    <property type="evidence" value="ECO:0007669"/>
    <property type="project" value="UniProtKB-KW"/>
</dbReference>
<dbReference type="PANTHER" id="PTHR42693:SF42">
    <property type="entry name" value="ARYLSULFATASE G"/>
    <property type="match status" value="1"/>
</dbReference>